<reference evidence="4" key="1">
    <citation type="journal article" date="2015" name="Nature">
        <title>Complex archaea that bridge the gap between prokaryotes and eukaryotes.</title>
        <authorList>
            <person name="Spang A."/>
            <person name="Saw J.H."/>
            <person name="Jorgensen S.L."/>
            <person name="Zaremba-Niedzwiedzka K."/>
            <person name="Martijn J."/>
            <person name="Lind A.E."/>
            <person name="van Eijk R."/>
            <person name="Schleper C."/>
            <person name="Guy L."/>
            <person name="Ettema T.J."/>
        </authorList>
    </citation>
    <scope>NUCLEOTIDE SEQUENCE</scope>
</reference>
<evidence type="ECO:0000313" key="4">
    <source>
        <dbReference type="EMBL" id="KKK72174.1"/>
    </source>
</evidence>
<keyword evidence="2" id="KW-0808">Transferase</keyword>
<dbReference type="InterPro" id="IPR010280">
    <property type="entry name" value="U5_MeTrfase_fam"/>
</dbReference>
<dbReference type="SUPFAM" id="SSF53335">
    <property type="entry name" value="S-adenosyl-L-methionine-dependent methyltransferases"/>
    <property type="match status" value="1"/>
</dbReference>
<dbReference type="PANTHER" id="PTHR11061">
    <property type="entry name" value="RNA M5U METHYLTRANSFERASE"/>
    <property type="match status" value="1"/>
</dbReference>
<dbReference type="GO" id="GO:0070475">
    <property type="term" value="P:rRNA base methylation"/>
    <property type="evidence" value="ECO:0007669"/>
    <property type="project" value="TreeGrafter"/>
</dbReference>
<dbReference type="Gene3D" id="2.40.50.1070">
    <property type="match status" value="1"/>
</dbReference>
<feature type="non-terminal residue" evidence="4">
    <location>
        <position position="1"/>
    </location>
</feature>
<organism evidence="4">
    <name type="scientific">marine sediment metagenome</name>
    <dbReference type="NCBI Taxonomy" id="412755"/>
    <lineage>
        <taxon>unclassified sequences</taxon>
        <taxon>metagenomes</taxon>
        <taxon>ecological metagenomes</taxon>
    </lineage>
</organism>
<dbReference type="EMBL" id="LAZR01057383">
    <property type="protein sequence ID" value="KKK72174.1"/>
    <property type="molecule type" value="Genomic_DNA"/>
</dbReference>
<proteinExistence type="predicted"/>
<sequence>YFGECGGCQLQFVSYEKQVEMKQYVLLDCLRRIGGMELELSPSIHGEPFGYRHRVQFKVSKEGAVGFFREGTVQVIDIEFCPLCSDEINDALKRLRNIDLEDVREIHITSGDNTLALLKGSGHPKEIADRFISEGLFAGVALEDGSYLGTGAPYVSLDLNGMRFTVSPWGFMQGNWALNQELVSALVDEIGPTEGKRILDLYAGGGNLSLALAAGAEETVAVEAAPASIADGKRNKSANRITGYKFVKGTAEEARIEGQFDILLLDPPRAGLSKRAMLRVLELAPPLIAYVSCNPSTLARDLKKLCEYYDIRSMRMIDLFPQTYHLEAMAILDRKEDEQ</sequence>
<accession>A0A0F9A0M2</accession>
<dbReference type="PROSITE" id="PS51687">
    <property type="entry name" value="SAM_MT_RNA_M5U"/>
    <property type="match status" value="1"/>
</dbReference>
<dbReference type="GO" id="GO:0070041">
    <property type="term" value="F:rRNA (uridine-C5-)-methyltransferase activity"/>
    <property type="evidence" value="ECO:0007669"/>
    <property type="project" value="TreeGrafter"/>
</dbReference>
<evidence type="ECO:0000256" key="2">
    <source>
        <dbReference type="ARBA" id="ARBA00022679"/>
    </source>
</evidence>
<dbReference type="PROSITE" id="PS01231">
    <property type="entry name" value="TRMA_2"/>
    <property type="match status" value="1"/>
</dbReference>
<dbReference type="PANTHER" id="PTHR11061:SF30">
    <property type="entry name" value="TRNA (URACIL(54)-C(5))-METHYLTRANSFERASE"/>
    <property type="match status" value="1"/>
</dbReference>
<keyword evidence="1" id="KW-0489">Methyltransferase</keyword>
<evidence type="ECO:0008006" key="5">
    <source>
        <dbReference type="Google" id="ProtNLM"/>
    </source>
</evidence>
<protein>
    <recommendedName>
        <fullName evidence="5">TRAM domain-containing protein</fullName>
    </recommendedName>
</protein>
<dbReference type="InterPro" id="IPR030390">
    <property type="entry name" value="MeTrfase_TrmA_AS"/>
</dbReference>
<dbReference type="AlphaFoldDB" id="A0A0F9A0M2"/>
<comment type="caution">
    <text evidence="4">The sequence shown here is derived from an EMBL/GenBank/DDBJ whole genome shotgun (WGS) entry which is preliminary data.</text>
</comment>
<dbReference type="InterPro" id="IPR030391">
    <property type="entry name" value="MeTrfase_TrmA_CS"/>
</dbReference>
<evidence type="ECO:0000256" key="3">
    <source>
        <dbReference type="ARBA" id="ARBA00022691"/>
    </source>
</evidence>
<keyword evidence="3" id="KW-0949">S-adenosyl-L-methionine</keyword>
<name>A0A0F9A0M2_9ZZZZ</name>
<dbReference type="CDD" id="cd02440">
    <property type="entry name" value="AdoMet_MTases"/>
    <property type="match status" value="1"/>
</dbReference>
<dbReference type="PROSITE" id="PS01230">
    <property type="entry name" value="TRMA_1"/>
    <property type="match status" value="1"/>
</dbReference>
<gene>
    <name evidence="4" type="ORF">LCGC14_2906530</name>
</gene>
<dbReference type="Pfam" id="PF05958">
    <property type="entry name" value="tRNA_U5-meth_tr"/>
    <property type="match status" value="1"/>
</dbReference>
<dbReference type="Gene3D" id="3.40.50.150">
    <property type="entry name" value="Vaccinia Virus protein VP39"/>
    <property type="match status" value="1"/>
</dbReference>
<dbReference type="InterPro" id="IPR029063">
    <property type="entry name" value="SAM-dependent_MTases_sf"/>
</dbReference>
<evidence type="ECO:0000256" key="1">
    <source>
        <dbReference type="ARBA" id="ARBA00022603"/>
    </source>
</evidence>